<dbReference type="InterPro" id="IPR050330">
    <property type="entry name" value="Bact_OuterMem_StrucFunc"/>
</dbReference>
<comment type="subcellular location">
    <subcellularLocation>
        <location evidence="1">Cell outer membrane</location>
    </subcellularLocation>
</comment>
<feature type="chain" id="PRO_5046576767" description="OmpA-like domain-containing protein" evidence="6">
    <location>
        <begin position="35"/>
        <end position="354"/>
    </location>
</feature>
<dbReference type="RefSeq" id="WP_159902165.1">
    <property type="nucleotide sequence ID" value="NZ_BAABFX010000025.1"/>
</dbReference>
<evidence type="ECO:0000256" key="4">
    <source>
        <dbReference type="PROSITE-ProRule" id="PRU00473"/>
    </source>
</evidence>
<dbReference type="PANTHER" id="PTHR30329">
    <property type="entry name" value="STATOR ELEMENT OF FLAGELLAR MOTOR COMPLEX"/>
    <property type="match status" value="1"/>
</dbReference>
<evidence type="ECO:0000259" key="7">
    <source>
        <dbReference type="PROSITE" id="PS51123"/>
    </source>
</evidence>
<dbReference type="InterPro" id="IPR006665">
    <property type="entry name" value="OmpA-like"/>
</dbReference>
<dbReference type="EMBL" id="BAABFX010000025">
    <property type="protein sequence ID" value="GAA4394716.1"/>
    <property type="molecule type" value="Genomic_DNA"/>
</dbReference>
<keyword evidence="2 4" id="KW-0472">Membrane</keyword>
<feature type="domain" description="OmpA-like" evidence="7">
    <location>
        <begin position="236"/>
        <end position="354"/>
    </location>
</feature>
<keyword evidence="9" id="KW-1185">Reference proteome</keyword>
<feature type="signal peptide" evidence="6">
    <location>
        <begin position="1"/>
        <end position="34"/>
    </location>
</feature>
<dbReference type="SUPFAM" id="SSF103088">
    <property type="entry name" value="OmpA-like"/>
    <property type="match status" value="1"/>
</dbReference>
<accession>A0ABP8JR43</accession>
<evidence type="ECO:0000256" key="3">
    <source>
        <dbReference type="ARBA" id="ARBA00023237"/>
    </source>
</evidence>
<evidence type="ECO:0000256" key="5">
    <source>
        <dbReference type="SAM" id="MobiDB-lite"/>
    </source>
</evidence>
<dbReference type="CDD" id="cd07185">
    <property type="entry name" value="OmpA_C-like"/>
    <property type="match status" value="1"/>
</dbReference>
<sequence length="354" mass="36129">MTTVRSTLRSIGAATAVAALLVAGSPASSGTAAAADEIPILGQALTMGTVTAGPPAVVTVHGVQRVDNATIVYWSLGIPDGSQAKFAASYFGPSTLLFRSKRTGVNQSDVTLTDGTAGLTYRPMEPTGKFRTCVCGPSTTMTDLTPRQAQVIWSAVAPLPAGVATVDVTIAEQVIPNVPVGDGPLLPLAENQEAPFVLGMGWPEPDPELLATARTSQPAAFELTQRVSNIEQSVTTSTGEVALAADVLFAKNSATLTAKGTKTVADAAAQIKATETGKALTVTGHADSDGSNSYNQSLSEKRAKAVAAALAEALGGGYTITAVGKGETEPIASNKTTAGKAKNRRVSITYTEGQ</sequence>
<evidence type="ECO:0000313" key="8">
    <source>
        <dbReference type="EMBL" id="GAA4394716.1"/>
    </source>
</evidence>
<proteinExistence type="predicted"/>
<protein>
    <recommendedName>
        <fullName evidence="7">OmpA-like domain-containing protein</fullName>
    </recommendedName>
</protein>
<evidence type="ECO:0000256" key="1">
    <source>
        <dbReference type="ARBA" id="ARBA00004442"/>
    </source>
</evidence>
<organism evidence="8 9">
    <name type="scientific">Ornithinibacter aureus</name>
    <dbReference type="NCBI Taxonomy" id="622664"/>
    <lineage>
        <taxon>Bacteria</taxon>
        <taxon>Bacillati</taxon>
        <taxon>Actinomycetota</taxon>
        <taxon>Actinomycetes</taxon>
        <taxon>Micrococcales</taxon>
        <taxon>Intrasporangiaceae</taxon>
        <taxon>Ornithinibacter</taxon>
    </lineage>
</organism>
<reference evidence="9" key="1">
    <citation type="journal article" date="2019" name="Int. J. Syst. Evol. Microbiol.">
        <title>The Global Catalogue of Microorganisms (GCM) 10K type strain sequencing project: providing services to taxonomists for standard genome sequencing and annotation.</title>
        <authorList>
            <consortium name="The Broad Institute Genomics Platform"/>
            <consortium name="The Broad Institute Genome Sequencing Center for Infectious Disease"/>
            <person name="Wu L."/>
            <person name="Ma J."/>
        </authorList>
    </citation>
    <scope>NUCLEOTIDE SEQUENCE [LARGE SCALE GENOMIC DNA]</scope>
    <source>
        <strain evidence="9">JCM 17738</strain>
    </source>
</reference>
<evidence type="ECO:0000313" key="9">
    <source>
        <dbReference type="Proteomes" id="UP001500390"/>
    </source>
</evidence>
<dbReference type="PRINTS" id="PR01021">
    <property type="entry name" value="OMPADOMAIN"/>
</dbReference>
<gene>
    <name evidence="8" type="ORF">GCM10023153_16050</name>
</gene>
<dbReference type="PANTHER" id="PTHR30329:SF21">
    <property type="entry name" value="LIPOPROTEIN YIAD-RELATED"/>
    <property type="match status" value="1"/>
</dbReference>
<feature type="region of interest" description="Disordered" evidence="5">
    <location>
        <begin position="335"/>
        <end position="354"/>
    </location>
</feature>
<dbReference type="InterPro" id="IPR006664">
    <property type="entry name" value="OMP_bac"/>
</dbReference>
<dbReference type="InterPro" id="IPR036737">
    <property type="entry name" value="OmpA-like_sf"/>
</dbReference>
<keyword evidence="6" id="KW-0732">Signal</keyword>
<evidence type="ECO:0000256" key="2">
    <source>
        <dbReference type="ARBA" id="ARBA00023136"/>
    </source>
</evidence>
<dbReference type="Pfam" id="PF00691">
    <property type="entry name" value="OmpA"/>
    <property type="match status" value="1"/>
</dbReference>
<comment type="caution">
    <text evidence="8">The sequence shown here is derived from an EMBL/GenBank/DDBJ whole genome shotgun (WGS) entry which is preliminary data.</text>
</comment>
<dbReference type="Gene3D" id="3.30.1330.60">
    <property type="entry name" value="OmpA-like domain"/>
    <property type="match status" value="1"/>
</dbReference>
<name>A0ABP8JR43_9MICO</name>
<dbReference type="PROSITE" id="PS51123">
    <property type="entry name" value="OMPA_2"/>
    <property type="match status" value="1"/>
</dbReference>
<evidence type="ECO:0000256" key="6">
    <source>
        <dbReference type="SAM" id="SignalP"/>
    </source>
</evidence>
<keyword evidence="3" id="KW-0998">Cell outer membrane</keyword>
<dbReference type="Proteomes" id="UP001500390">
    <property type="component" value="Unassembled WGS sequence"/>
</dbReference>